<dbReference type="Proteomes" id="UP000594263">
    <property type="component" value="Unplaced"/>
</dbReference>
<reference evidence="2" key="1">
    <citation type="submission" date="2021-01" db="UniProtKB">
        <authorList>
            <consortium name="EnsemblPlants"/>
        </authorList>
    </citation>
    <scope>IDENTIFICATION</scope>
</reference>
<feature type="region of interest" description="Disordered" evidence="1">
    <location>
        <begin position="151"/>
        <end position="284"/>
    </location>
</feature>
<name>A0A7N0VGS7_KALFE</name>
<evidence type="ECO:0000313" key="3">
    <source>
        <dbReference type="Proteomes" id="UP000594263"/>
    </source>
</evidence>
<evidence type="ECO:0000256" key="1">
    <source>
        <dbReference type="SAM" id="MobiDB-lite"/>
    </source>
</evidence>
<protein>
    <submittedName>
        <fullName evidence="2">Uncharacterized protein</fullName>
    </submittedName>
</protein>
<dbReference type="AlphaFoldDB" id="A0A7N0VGS7"/>
<accession>A0A7N0VGS7</accession>
<dbReference type="PANTHER" id="PTHR35132:SF1">
    <property type="entry name" value="SERINE_ARGININE REPETITIVE MATRIX-LIKE PROTEIN"/>
    <property type="match status" value="1"/>
</dbReference>
<feature type="compositionally biased region" description="Basic and acidic residues" evidence="1">
    <location>
        <begin position="1"/>
        <end position="11"/>
    </location>
</feature>
<dbReference type="PANTHER" id="PTHR35132">
    <property type="entry name" value="SERINE/ARGININE REPETITIVE MATRIX-LIKE PROTEIN"/>
    <property type="match status" value="1"/>
</dbReference>
<proteinExistence type="predicted"/>
<dbReference type="Gramene" id="Kaladp0713s0001.1.v1.1">
    <property type="protein sequence ID" value="Kaladp0713s0001.1.v1.1.CDS.1"/>
    <property type="gene ID" value="Kaladp0713s0001.v1.1"/>
</dbReference>
<dbReference type="EnsemblPlants" id="Kaladp0713s0001.1.v1.1">
    <property type="protein sequence ID" value="Kaladp0713s0001.1.v1.1.CDS.1"/>
    <property type="gene ID" value="Kaladp0713s0001.v1.1"/>
</dbReference>
<organism evidence="2 3">
    <name type="scientific">Kalanchoe fedtschenkoi</name>
    <name type="common">Lavender scallops</name>
    <name type="synonym">South American air plant</name>
    <dbReference type="NCBI Taxonomy" id="63787"/>
    <lineage>
        <taxon>Eukaryota</taxon>
        <taxon>Viridiplantae</taxon>
        <taxon>Streptophyta</taxon>
        <taxon>Embryophyta</taxon>
        <taxon>Tracheophyta</taxon>
        <taxon>Spermatophyta</taxon>
        <taxon>Magnoliopsida</taxon>
        <taxon>eudicotyledons</taxon>
        <taxon>Gunneridae</taxon>
        <taxon>Pentapetalae</taxon>
        <taxon>Saxifragales</taxon>
        <taxon>Crassulaceae</taxon>
        <taxon>Kalanchoe</taxon>
    </lineage>
</organism>
<dbReference type="OMA" id="KWPNSPG"/>
<evidence type="ECO:0000313" key="2">
    <source>
        <dbReference type="EnsemblPlants" id="Kaladp0713s0001.1.v1.1.CDS.1"/>
    </source>
</evidence>
<feature type="compositionally biased region" description="Basic and acidic residues" evidence="1">
    <location>
        <begin position="151"/>
        <end position="161"/>
    </location>
</feature>
<feature type="region of interest" description="Disordered" evidence="1">
    <location>
        <begin position="1"/>
        <end position="24"/>
    </location>
</feature>
<feature type="compositionally biased region" description="Polar residues" evidence="1">
    <location>
        <begin position="225"/>
        <end position="235"/>
    </location>
</feature>
<keyword evidence="3" id="KW-1185">Reference proteome</keyword>
<sequence length="337" mass="35834">MDEPRKSESWDLNRSYPSSPELELPNWQQNLADTQMEKLRKAESLDPNRDFRRRCSYPGSPEFEFWMVRNPSLPVHNMITADELFVDGVLLPLDLVPVSAPPCEVATPVTSSSVSEPGCVSGEVPAGPELTAAVTAATGSTSTRWKDIFRKSESKAGKETDQGAESTKAGTKREGKTRASGGGGWSSSSTAELNINIWPFSRSRSDGTGGARPKVASSGRKVSSAPCSRSNSGGESKSRKWPASPGRAGVHVGRSSPVWHVRRGGSATVEGRKSGISGSGKEMNSKCRKKMAASSAPVNGGDLGFRGCSRKGSGGSNSGTGVVNIFNFRSLFSKKVY</sequence>